<dbReference type="InterPro" id="IPR000119">
    <property type="entry name" value="Hist_DNA-bd"/>
</dbReference>
<dbReference type="CDD" id="cd13836">
    <property type="entry name" value="IHF_B"/>
    <property type="match status" value="1"/>
</dbReference>
<protein>
    <submittedName>
        <fullName evidence="4">HU family DNA-binding protein</fullName>
    </submittedName>
</protein>
<evidence type="ECO:0000313" key="4">
    <source>
        <dbReference type="EMBL" id="AGT43919.1"/>
    </source>
</evidence>
<dbReference type="SMART" id="SM00411">
    <property type="entry name" value="BHL"/>
    <property type="match status" value="1"/>
</dbReference>
<dbReference type="GO" id="GO:0005829">
    <property type="term" value="C:cytosol"/>
    <property type="evidence" value="ECO:0007669"/>
    <property type="project" value="TreeGrafter"/>
</dbReference>
<comment type="similarity">
    <text evidence="1 3">Belongs to the bacterial histone-like protein family.</text>
</comment>
<dbReference type="Proteomes" id="UP000015620">
    <property type="component" value="Chromosome"/>
</dbReference>
<accession>S6A8J1</accession>
<dbReference type="PANTHER" id="PTHR33175:SF2">
    <property type="entry name" value="INTEGRATION HOST FACTOR SUBUNIT ALPHA"/>
    <property type="match status" value="1"/>
</dbReference>
<dbReference type="KEGG" id="tped:TPE_1424"/>
<dbReference type="HOGENOM" id="CLU_105066_2_3_12"/>
<gene>
    <name evidence="4" type="ORF">TPE_1424</name>
</gene>
<dbReference type="Pfam" id="PF00216">
    <property type="entry name" value="Bac_DNA_binding"/>
    <property type="match status" value="1"/>
</dbReference>
<dbReference type="EMBL" id="CP004120">
    <property type="protein sequence ID" value="AGT43919.1"/>
    <property type="molecule type" value="Genomic_DNA"/>
</dbReference>
<evidence type="ECO:0000313" key="5">
    <source>
        <dbReference type="Proteomes" id="UP000015620"/>
    </source>
</evidence>
<dbReference type="PANTHER" id="PTHR33175">
    <property type="entry name" value="DNA-BINDING PROTEIN HU"/>
    <property type="match status" value="1"/>
</dbReference>
<dbReference type="PATRIC" id="fig|1291379.3.peg.1412"/>
<dbReference type="STRING" id="1291379.TPE_1424"/>
<keyword evidence="2 4" id="KW-0238">DNA-binding</keyword>
<name>S6A8J1_9SPIR</name>
<dbReference type="GO" id="GO:0003677">
    <property type="term" value="F:DNA binding"/>
    <property type="evidence" value="ECO:0007669"/>
    <property type="project" value="UniProtKB-KW"/>
</dbReference>
<dbReference type="PRINTS" id="PR01727">
    <property type="entry name" value="DNABINDINGHU"/>
</dbReference>
<proteinExistence type="inferred from homology"/>
<dbReference type="GO" id="GO:0030527">
    <property type="term" value="F:structural constituent of chromatin"/>
    <property type="evidence" value="ECO:0007669"/>
    <property type="project" value="InterPro"/>
</dbReference>
<evidence type="ECO:0000256" key="3">
    <source>
        <dbReference type="RuleBase" id="RU003939"/>
    </source>
</evidence>
<dbReference type="InterPro" id="IPR010992">
    <property type="entry name" value="IHF-like_DNA-bd_dom_sf"/>
</dbReference>
<keyword evidence="5" id="KW-1185">Reference proteome</keyword>
<sequence>MALNRNALMEIAVFFLCELTMKQKQSKSNIIDSIYRNNEEYKLKQVKGIVDLFVESISDLLKSGSGVEIRGLGTFEVVPVKARANARNPKTGEKMKVKAHCKVRFKPAKDLKDSLKELSPKKLS</sequence>
<organism evidence="4 5">
    <name type="scientific">Treponema pedis str. T A4</name>
    <dbReference type="NCBI Taxonomy" id="1291379"/>
    <lineage>
        <taxon>Bacteria</taxon>
        <taxon>Pseudomonadati</taxon>
        <taxon>Spirochaetota</taxon>
        <taxon>Spirochaetia</taxon>
        <taxon>Spirochaetales</taxon>
        <taxon>Treponemataceae</taxon>
        <taxon>Treponema</taxon>
    </lineage>
</organism>
<dbReference type="Gene3D" id="4.10.520.10">
    <property type="entry name" value="IHF-like DNA-binding proteins"/>
    <property type="match status" value="1"/>
</dbReference>
<evidence type="ECO:0000256" key="1">
    <source>
        <dbReference type="ARBA" id="ARBA00010529"/>
    </source>
</evidence>
<reference evidence="4 5" key="1">
    <citation type="journal article" date="2013" name="PLoS ONE">
        <title>Genome-Wide Relatedness of Treponema pedis, from Gingiva and Necrotic Skin Lesions of Pigs, with the Human Oral Pathogen Treponema denticola.</title>
        <authorList>
            <person name="Svartstrom O."/>
            <person name="Mushtaq M."/>
            <person name="Pringle M."/>
            <person name="Segerman B."/>
        </authorList>
    </citation>
    <scope>NUCLEOTIDE SEQUENCE [LARGE SCALE GENOMIC DNA]</scope>
    <source>
        <strain evidence="4">T A4</strain>
    </source>
</reference>
<dbReference type="AlphaFoldDB" id="S6A8J1"/>
<dbReference type="SUPFAM" id="SSF47729">
    <property type="entry name" value="IHF-like DNA-binding proteins"/>
    <property type="match status" value="1"/>
</dbReference>
<evidence type="ECO:0000256" key="2">
    <source>
        <dbReference type="ARBA" id="ARBA00023125"/>
    </source>
</evidence>